<keyword evidence="4" id="KW-0238">DNA-binding</keyword>
<evidence type="ECO:0000256" key="2">
    <source>
        <dbReference type="ARBA" id="ARBA00010961"/>
    </source>
</evidence>
<keyword evidence="7" id="KW-0614">Plasmid</keyword>
<dbReference type="Pfam" id="PF00872">
    <property type="entry name" value="Transposase_mut"/>
    <property type="match status" value="1"/>
</dbReference>
<comment type="function">
    <text evidence="1">Required for the transposition of the insertion element.</text>
</comment>
<dbReference type="Proteomes" id="UP000185494">
    <property type="component" value="Chromosome 1"/>
</dbReference>
<accession>A0A1L7ANA8</accession>
<dbReference type="InterPro" id="IPR001207">
    <property type="entry name" value="Transposase_mutator"/>
</dbReference>
<evidence type="ECO:0000256" key="6">
    <source>
        <dbReference type="SAM" id="MobiDB-lite"/>
    </source>
</evidence>
<keyword evidence="3" id="KW-0815">Transposition</keyword>
<dbReference type="AlphaFoldDB" id="A0A1L7ANA8"/>
<evidence type="ECO:0000256" key="5">
    <source>
        <dbReference type="ARBA" id="ARBA00023172"/>
    </source>
</evidence>
<feature type="region of interest" description="Disordered" evidence="6">
    <location>
        <begin position="320"/>
        <end position="340"/>
    </location>
</feature>
<feature type="compositionally biased region" description="Basic residues" evidence="6">
    <location>
        <begin position="325"/>
        <end position="340"/>
    </location>
</feature>
<name>A0A1L7ANA8_9PROT</name>
<evidence type="ECO:0000256" key="4">
    <source>
        <dbReference type="ARBA" id="ARBA00023125"/>
    </source>
</evidence>
<evidence type="ECO:0000313" key="8">
    <source>
        <dbReference type="Proteomes" id="UP000185494"/>
    </source>
</evidence>
<evidence type="ECO:0000256" key="3">
    <source>
        <dbReference type="ARBA" id="ARBA00022578"/>
    </source>
</evidence>
<protein>
    <submittedName>
        <fullName evidence="7">Transposase</fullName>
    </submittedName>
</protein>
<gene>
    <name evidence="7" type="ORF">RGI145_23250</name>
</gene>
<geneLocation type="plasmid" evidence="7 8">
    <name>1</name>
</geneLocation>
<dbReference type="GO" id="GO:0004803">
    <property type="term" value="F:transposase activity"/>
    <property type="evidence" value="ECO:0007669"/>
    <property type="project" value="InterPro"/>
</dbReference>
<dbReference type="EMBL" id="CP015585">
    <property type="protein sequence ID" value="APT60256.1"/>
    <property type="molecule type" value="Genomic_DNA"/>
</dbReference>
<sequence>MGRLSVRPRPERERVLVPTQRLCPACGAAMRIRYENRRTLVTLSGAVRLRLKIRRCEAAGCARHHRPWRPEAEGAMALPQHEFGLDVVALVGVLRHRDHRSVPEIHAILRGRGVEIAERSVTNLLDRYDELLATALTDGGRLRRVLRDQGRAILALDGLQPDVGHEVLWVVRECLSGEVVLARSLLSGTAEDLAPLLVEAAEAVGVPVEGVISDGQTSIRRAVARALPGVPHQLCQFHFLREAANPVYEADRHAKKELKKGVRGVRPIERAVEGQDDAGAEVVRGYCAAVRSAVTDDGRTPLAAPGLRLKERLEAVAGSLDRVRQKGAARSRHRSRGSTG</sequence>
<dbReference type="GO" id="GO:0006313">
    <property type="term" value="P:DNA transposition"/>
    <property type="evidence" value="ECO:0007669"/>
    <property type="project" value="InterPro"/>
</dbReference>
<proteinExistence type="inferred from homology"/>
<comment type="similarity">
    <text evidence="2">Belongs to the transposase mutator family.</text>
</comment>
<keyword evidence="5" id="KW-0233">DNA recombination</keyword>
<reference evidence="7 8" key="1">
    <citation type="submission" date="2016-05" db="EMBL/GenBank/DDBJ databases">
        <title>Complete Genome and Methylome Analysis of Psychrotrophic Bacterial Isolates from Antarctic Lake Untersee.</title>
        <authorList>
            <person name="Fomenkov A."/>
            <person name="Akimov V.N."/>
            <person name="Vasilyeva L.V."/>
            <person name="Andersen D."/>
            <person name="Vincze T."/>
            <person name="Roberts R.J."/>
        </authorList>
    </citation>
    <scope>NUCLEOTIDE SEQUENCE [LARGE SCALE GENOMIC DNA]</scope>
    <source>
        <strain evidence="7 8">U14-5</strain>
        <plasmid evidence="8">Plasmid 1</plasmid>
    </source>
</reference>
<organism evidence="7 8">
    <name type="scientific">Roseomonas gilardii</name>
    <dbReference type="NCBI Taxonomy" id="257708"/>
    <lineage>
        <taxon>Bacteria</taxon>
        <taxon>Pseudomonadati</taxon>
        <taxon>Pseudomonadota</taxon>
        <taxon>Alphaproteobacteria</taxon>
        <taxon>Acetobacterales</taxon>
        <taxon>Roseomonadaceae</taxon>
        <taxon>Roseomonas</taxon>
    </lineage>
</organism>
<dbReference type="KEGG" id="rgi:RGI145_23250"/>
<dbReference type="GO" id="GO:0003677">
    <property type="term" value="F:DNA binding"/>
    <property type="evidence" value="ECO:0007669"/>
    <property type="project" value="UniProtKB-KW"/>
</dbReference>
<evidence type="ECO:0000256" key="1">
    <source>
        <dbReference type="ARBA" id="ARBA00002190"/>
    </source>
</evidence>
<evidence type="ECO:0000313" key="7">
    <source>
        <dbReference type="EMBL" id="APT60256.1"/>
    </source>
</evidence>